<dbReference type="Proteomes" id="UP000186955">
    <property type="component" value="Unassembled WGS sequence"/>
</dbReference>
<comment type="caution">
    <text evidence="1">The sequence shown here is derived from an EMBL/GenBank/DDBJ whole genome shotgun (WGS) entry which is preliminary data.</text>
</comment>
<gene>
    <name evidence="1" type="ORF">PENSUB_7459</name>
</gene>
<reference evidence="1 2" key="1">
    <citation type="submission" date="2016-10" db="EMBL/GenBank/DDBJ databases">
        <title>Genome sequence of the ascomycete fungus Penicillium subrubescens.</title>
        <authorList>
            <person name="De Vries R.P."/>
            <person name="Peng M."/>
            <person name="Dilokpimol A."/>
            <person name="Hilden K."/>
            <person name="Makela M.R."/>
            <person name="Grigoriev I."/>
            <person name="Riley R."/>
            <person name="Granchi Z."/>
        </authorList>
    </citation>
    <scope>NUCLEOTIDE SEQUENCE [LARGE SCALE GENOMIC DNA]</scope>
    <source>
        <strain evidence="1 2">CBS 132785</strain>
    </source>
</reference>
<proteinExistence type="predicted"/>
<evidence type="ECO:0000313" key="2">
    <source>
        <dbReference type="Proteomes" id="UP000186955"/>
    </source>
</evidence>
<dbReference type="EMBL" id="MNBE01000639">
    <property type="protein sequence ID" value="OKP01469.1"/>
    <property type="molecule type" value="Genomic_DNA"/>
</dbReference>
<organism evidence="1 2">
    <name type="scientific">Penicillium subrubescens</name>
    <dbReference type="NCBI Taxonomy" id="1316194"/>
    <lineage>
        <taxon>Eukaryota</taxon>
        <taxon>Fungi</taxon>
        <taxon>Dikarya</taxon>
        <taxon>Ascomycota</taxon>
        <taxon>Pezizomycotina</taxon>
        <taxon>Eurotiomycetes</taxon>
        <taxon>Eurotiomycetidae</taxon>
        <taxon>Eurotiales</taxon>
        <taxon>Aspergillaceae</taxon>
        <taxon>Penicillium</taxon>
    </lineage>
</organism>
<evidence type="ECO:0000313" key="1">
    <source>
        <dbReference type="EMBL" id="OKP01469.1"/>
    </source>
</evidence>
<sequence>MEYGTPHNLSRFLLPGLIKSQAKSTVLFRSSNPLHSHSVGSLITRCTCPGEPNLHPIMVHLVLNGLARRKLAESEKKENVPRDLPLGCSP</sequence>
<name>A0A1Q5TMM2_9EURO</name>
<protein>
    <submittedName>
        <fullName evidence="1">Uncharacterized protein</fullName>
    </submittedName>
</protein>
<accession>A0A1Q5TMM2</accession>
<dbReference type="AlphaFoldDB" id="A0A1Q5TMM2"/>
<keyword evidence="2" id="KW-1185">Reference proteome</keyword>